<dbReference type="RefSeq" id="WP_141646138.1">
    <property type="nucleotide sequence ID" value="NZ_VIFM01000154.1"/>
</dbReference>
<name>A0A540WSV5_9BACT</name>
<dbReference type="Proteomes" id="UP000315369">
    <property type="component" value="Unassembled WGS sequence"/>
</dbReference>
<gene>
    <name evidence="2" type="ORF">FJV41_30680</name>
</gene>
<protein>
    <submittedName>
        <fullName evidence="2">SDR family oxidoreductase</fullName>
    </submittedName>
</protein>
<dbReference type="SUPFAM" id="SSF51735">
    <property type="entry name" value="NAD(P)-binding Rossmann-fold domains"/>
    <property type="match status" value="1"/>
</dbReference>
<dbReference type="OrthoDB" id="267890at2"/>
<dbReference type="AlphaFoldDB" id="A0A540WSV5"/>
<dbReference type="InterPro" id="IPR036291">
    <property type="entry name" value="NAD(P)-bd_dom_sf"/>
</dbReference>
<dbReference type="Gene3D" id="3.90.25.10">
    <property type="entry name" value="UDP-galactose 4-epimerase, domain 1"/>
    <property type="match status" value="1"/>
</dbReference>
<dbReference type="PANTHER" id="PTHR43162:SF1">
    <property type="entry name" value="PRESTALK A DIFFERENTIATION PROTEIN A"/>
    <property type="match status" value="1"/>
</dbReference>
<dbReference type="PANTHER" id="PTHR43162">
    <property type="match status" value="1"/>
</dbReference>
<organism evidence="2 3">
    <name type="scientific">Myxococcus llanfairpwllgwyngyllgogerychwyrndrobwllllantysiliogogogochensis</name>
    <dbReference type="NCBI Taxonomy" id="2590453"/>
    <lineage>
        <taxon>Bacteria</taxon>
        <taxon>Pseudomonadati</taxon>
        <taxon>Myxococcota</taxon>
        <taxon>Myxococcia</taxon>
        <taxon>Myxococcales</taxon>
        <taxon>Cystobacterineae</taxon>
        <taxon>Myxococcaceae</taxon>
        <taxon>Myxococcus</taxon>
    </lineage>
</organism>
<dbReference type="CDD" id="cd05269">
    <property type="entry name" value="TMR_SDR_a"/>
    <property type="match status" value="1"/>
</dbReference>
<dbReference type="Pfam" id="PF13460">
    <property type="entry name" value="NAD_binding_10"/>
    <property type="match status" value="1"/>
</dbReference>
<evidence type="ECO:0000313" key="2">
    <source>
        <dbReference type="EMBL" id="TQF12106.1"/>
    </source>
</evidence>
<proteinExistence type="predicted"/>
<comment type="caution">
    <text evidence="2">The sequence shown here is derived from an EMBL/GenBank/DDBJ whole genome shotgun (WGS) entry which is preliminary data.</text>
</comment>
<accession>A0A540WSV5</accession>
<dbReference type="EMBL" id="VIFM01000154">
    <property type="protein sequence ID" value="TQF12106.1"/>
    <property type="molecule type" value="Genomic_DNA"/>
</dbReference>
<dbReference type="Gene3D" id="3.40.50.720">
    <property type="entry name" value="NAD(P)-binding Rossmann-like Domain"/>
    <property type="match status" value="1"/>
</dbReference>
<evidence type="ECO:0000313" key="3">
    <source>
        <dbReference type="Proteomes" id="UP000315369"/>
    </source>
</evidence>
<keyword evidence="3" id="KW-1185">Reference proteome</keyword>
<dbReference type="InterPro" id="IPR051604">
    <property type="entry name" value="Ergot_Alk_Oxidoreductase"/>
</dbReference>
<reference evidence="2 3" key="1">
    <citation type="submission" date="2019-06" db="EMBL/GenBank/DDBJ databases">
        <authorList>
            <person name="Livingstone P."/>
            <person name="Whitworth D."/>
        </authorList>
    </citation>
    <scope>NUCLEOTIDE SEQUENCE [LARGE SCALE GENOMIC DNA]</scope>
    <source>
        <strain evidence="2 3">AM401</strain>
    </source>
</reference>
<sequence>MKILVTGATGSIGSQVIQQLRARDASFRAFVRDRSKGESLGGDFVVGDFDSPESLRAALQGVDRVLLNGTPSEGLVRQHRAVIDAAKQAGVSHVVRISTRGASATTDFLVGRWHGEADAYLEASGLGWTALRPTYFMQNLLRNAESIRNGGRFFGAFGTGRIAFIDSGDIARSAVAQLTHASPRSGAHSLTGPEALTFDEFAAKLSARLGKPVAYVDRPVSEVIENMRAQGFPEAMLGSFKGMFEAFAKGAASQLATGVKDLTGTEPRTLDAFLADHAESFR</sequence>
<feature type="domain" description="NAD(P)-binding" evidence="1">
    <location>
        <begin position="7"/>
        <end position="180"/>
    </location>
</feature>
<dbReference type="InterPro" id="IPR016040">
    <property type="entry name" value="NAD(P)-bd_dom"/>
</dbReference>
<evidence type="ECO:0000259" key="1">
    <source>
        <dbReference type="Pfam" id="PF13460"/>
    </source>
</evidence>